<organism evidence="2 3">
    <name type="scientific">Saccharomycopsis crataegensis</name>
    <dbReference type="NCBI Taxonomy" id="43959"/>
    <lineage>
        <taxon>Eukaryota</taxon>
        <taxon>Fungi</taxon>
        <taxon>Dikarya</taxon>
        <taxon>Ascomycota</taxon>
        <taxon>Saccharomycotina</taxon>
        <taxon>Saccharomycetes</taxon>
        <taxon>Saccharomycopsidaceae</taxon>
        <taxon>Saccharomycopsis</taxon>
    </lineage>
</organism>
<reference evidence="2 3" key="1">
    <citation type="journal article" date="2023" name="Elife">
        <title>Identification of key yeast species and microbe-microbe interactions impacting larval growth of Drosophila in the wild.</title>
        <authorList>
            <person name="Mure A."/>
            <person name="Sugiura Y."/>
            <person name="Maeda R."/>
            <person name="Honda K."/>
            <person name="Sakurai N."/>
            <person name="Takahashi Y."/>
            <person name="Watada M."/>
            <person name="Katoh T."/>
            <person name="Gotoh A."/>
            <person name="Gotoh Y."/>
            <person name="Taniguchi I."/>
            <person name="Nakamura K."/>
            <person name="Hayashi T."/>
            <person name="Katayama T."/>
            <person name="Uemura T."/>
            <person name="Hattori Y."/>
        </authorList>
    </citation>
    <scope>NUCLEOTIDE SEQUENCE [LARGE SCALE GENOMIC DNA]</scope>
    <source>
        <strain evidence="2 3">SC-9</strain>
    </source>
</reference>
<sequence>MAEHSSSASLSTPNPRLTKKSGRNILLNEDRPLRIAVLGGTSVGKTSYISKLTSGIFPETHYPTPDFSTTLFKLSPVLRRSRVLLDELADSAALDGFVKSEKNQLCVSQGVKKAFEYNDSIETVLSHTKISEGNYNNERILRLIKKNQNVPSDLSLQSDFYTYYYDSSDFKEFDNDDFYYPVQLVNSTTSIKNSRVLSGRIASESSTKSAGHTPPINSTISHSSLGSTVSPTNSAITLDFPVPHISPVLVELIDTPAFNPDLIVPFLELSLGARLGEEFLHNLSRDPRTAVATKALLVGSAASELNGFVDGYVLVYSAVPSTMPPSYDSCDSLPLSGTEESGAVQPQLSASDSLLNDASSFSLLESMRSVILESWKSYKLYLRQHEAKSETDIFSLTSSVKHLWKANKRAAEEEKLTKKALRQAEAEQNITITEGQSASQDPTAAGSSNTPNESSSSEKKTAKYRSKNKKLIDDLDLSIPLKKLEFQVPITPSEVPPLLVICTHSQDPLASPFLIEKGRKLAQSWDCGFSCVDNEMGMGVEESLAELVREIVEREKQKRLNVTKNSMVNKIKKGIF</sequence>
<evidence type="ECO:0000313" key="2">
    <source>
        <dbReference type="EMBL" id="GMM38904.1"/>
    </source>
</evidence>
<protein>
    <submittedName>
        <fullName evidence="2">Uncharacterized protein</fullName>
    </submittedName>
</protein>
<feature type="region of interest" description="Disordered" evidence="1">
    <location>
        <begin position="1"/>
        <end position="21"/>
    </location>
</feature>
<feature type="region of interest" description="Disordered" evidence="1">
    <location>
        <begin position="202"/>
        <end position="225"/>
    </location>
</feature>
<name>A0AAV5QW26_9ASCO</name>
<dbReference type="RefSeq" id="XP_064855899.1">
    <property type="nucleotide sequence ID" value="XM_064999827.1"/>
</dbReference>
<feature type="region of interest" description="Disordered" evidence="1">
    <location>
        <begin position="428"/>
        <end position="465"/>
    </location>
</feature>
<dbReference type="InterPro" id="IPR027417">
    <property type="entry name" value="P-loop_NTPase"/>
</dbReference>
<dbReference type="Proteomes" id="UP001360560">
    <property type="component" value="Unassembled WGS sequence"/>
</dbReference>
<dbReference type="SUPFAM" id="SSF52540">
    <property type="entry name" value="P-loop containing nucleoside triphosphate hydrolases"/>
    <property type="match status" value="1"/>
</dbReference>
<dbReference type="AlphaFoldDB" id="A0AAV5QW26"/>
<comment type="caution">
    <text evidence="2">The sequence shown here is derived from an EMBL/GenBank/DDBJ whole genome shotgun (WGS) entry which is preliminary data.</text>
</comment>
<evidence type="ECO:0000313" key="3">
    <source>
        <dbReference type="Proteomes" id="UP001360560"/>
    </source>
</evidence>
<dbReference type="EMBL" id="BTFZ01000020">
    <property type="protein sequence ID" value="GMM38904.1"/>
    <property type="molecule type" value="Genomic_DNA"/>
</dbReference>
<proteinExistence type="predicted"/>
<feature type="compositionally biased region" description="Polar residues" evidence="1">
    <location>
        <begin position="203"/>
        <end position="225"/>
    </location>
</feature>
<feature type="compositionally biased region" description="Polar residues" evidence="1">
    <location>
        <begin position="428"/>
        <end position="446"/>
    </location>
</feature>
<accession>A0AAV5QW26</accession>
<dbReference type="GeneID" id="90076892"/>
<keyword evidence="3" id="KW-1185">Reference proteome</keyword>
<feature type="compositionally biased region" description="Polar residues" evidence="1">
    <location>
        <begin position="1"/>
        <end position="15"/>
    </location>
</feature>
<gene>
    <name evidence="2" type="ORF">DASC09_062430</name>
</gene>
<evidence type="ECO:0000256" key="1">
    <source>
        <dbReference type="SAM" id="MobiDB-lite"/>
    </source>
</evidence>